<evidence type="ECO:0000259" key="5">
    <source>
        <dbReference type="Pfam" id="PF02770"/>
    </source>
</evidence>
<organism evidence="7 8">
    <name type="scientific">Pollutimonas thiosulfatoxidans</name>
    <dbReference type="NCBI Taxonomy" id="2028345"/>
    <lineage>
        <taxon>Bacteria</taxon>
        <taxon>Pseudomonadati</taxon>
        <taxon>Pseudomonadota</taxon>
        <taxon>Betaproteobacteria</taxon>
        <taxon>Burkholderiales</taxon>
        <taxon>Alcaligenaceae</taxon>
        <taxon>Pollutimonas</taxon>
    </lineage>
</organism>
<keyword evidence="8" id="KW-1185">Reference proteome</keyword>
<evidence type="ECO:0000313" key="7">
    <source>
        <dbReference type="EMBL" id="QAA93828.1"/>
    </source>
</evidence>
<dbReference type="Gene3D" id="6.10.250.600">
    <property type="match status" value="1"/>
</dbReference>
<dbReference type="Gene3D" id="2.40.110.20">
    <property type="match status" value="1"/>
</dbReference>
<dbReference type="SUPFAM" id="SSF47203">
    <property type="entry name" value="Acyl-CoA dehydrogenase C-terminal domain-like"/>
    <property type="match status" value="1"/>
</dbReference>
<dbReference type="NCBIfam" id="NF008594">
    <property type="entry name" value="PRK11561.1"/>
    <property type="match status" value="1"/>
</dbReference>
<dbReference type="AlphaFoldDB" id="A0A410GC22"/>
<proteinExistence type="inferred from homology"/>
<dbReference type="Pfam" id="PF00441">
    <property type="entry name" value="Acyl-CoA_dh_1"/>
    <property type="match status" value="1"/>
</dbReference>
<dbReference type="Proteomes" id="UP000283474">
    <property type="component" value="Chromosome"/>
</dbReference>
<evidence type="ECO:0000313" key="8">
    <source>
        <dbReference type="Proteomes" id="UP000283474"/>
    </source>
</evidence>
<dbReference type="PANTHER" id="PTHR42707:SF3">
    <property type="entry name" value="ACYL-COA DEHYDROGENASE AIDB-RELATED"/>
    <property type="match status" value="1"/>
</dbReference>
<reference evidence="7 8" key="1">
    <citation type="submission" date="2017-08" db="EMBL/GenBank/DDBJ databases">
        <authorList>
            <person name="Park S.-J."/>
            <person name="Kim H."/>
        </authorList>
    </citation>
    <scope>NUCLEOTIDE SEQUENCE [LARGE SCALE GENOMIC DNA]</scope>
    <source>
        <strain evidence="8">ye3</strain>
    </source>
</reference>
<keyword evidence="2" id="KW-0285">Flavoprotein</keyword>
<dbReference type="OrthoDB" id="9771038at2"/>
<dbReference type="SUPFAM" id="SSF56645">
    <property type="entry name" value="Acyl-CoA dehydrogenase NM domain-like"/>
    <property type="match status" value="1"/>
</dbReference>
<dbReference type="GO" id="GO:0003995">
    <property type="term" value="F:acyl-CoA dehydrogenase activity"/>
    <property type="evidence" value="ECO:0007669"/>
    <property type="project" value="TreeGrafter"/>
</dbReference>
<protein>
    <submittedName>
        <fullName evidence="7">Isovaleryl-CoA dehydrogenase</fullName>
    </submittedName>
</protein>
<accession>A0A410GC22</accession>
<dbReference type="Pfam" id="PF18158">
    <property type="entry name" value="AidB_N"/>
    <property type="match status" value="1"/>
</dbReference>
<dbReference type="InterPro" id="IPR009075">
    <property type="entry name" value="AcylCo_DH/oxidase_C"/>
</dbReference>
<dbReference type="RefSeq" id="WP_128354877.1">
    <property type="nucleotide sequence ID" value="NZ_CP022987.1"/>
</dbReference>
<evidence type="ECO:0000256" key="2">
    <source>
        <dbReference type="ARBA" id="ARBA00022630"/>
    </source>
</evidence>
<sequence length="547" mass="59826">MAWTTHEVTNQVPDLGDYNLYTSDAALQEGVLREGGAAHTETLHHYGARLGLAETIELANQANRHKPELVMFDRQGRRVDGVDFHPAWHRFMRLAFMQGMHSGAWSHPGAGAQVARAAAYLMHGQVEAGSLCPVTMTSAAIPILQKEDWFDSVASRLYSSQYDQRDAPLSDKTSMMVGMGMTEKQGGSDLRSNTTRARPLAQSGRGLPYHLVGHKWFFSSPMSDAHLVLARHDEAYSCFYVPRWLDDGSKNAVRIQRLKDKLGNASNASVEVELQDAVGILVGEEGRGIATLVEMASYTRLDCVLGSTALLRQAVVQAVHHARHRMAFGELLINQPLMQSVLMDLALESEAATALALRLARAFDAPDEPLNQAYRRILTPAAKFWICKRSIEATAECMEVWGGNGYIETGPMARLYREAPVNSIWEGSGNIMCLDVLRALRRHPELAAVLLDSLEEDAAGDTMLQARASSLRQLLGTTGPALEAAARHIAQEIVLLVQAGLLRRHGTATLADAFIRSRYAGAGRVYGVTPAAFALSSVLDRCWSGAD</sequence>
<evidence type="ECO:0000256" key="3">
    <source>
        <dbReference type="ARBA" id="ARBA00022827"/>
    </source>
</evidence>
<dbReference type="PANTHER" id="PTHR42707">
    <property type="entry name" value="ACYL-COA DEHYDROGENASE"/>
    <property type="match status" value="1"/>
</dbReference>
<dbReference type="EMBL" id="CP022987">
    <property type="protein sequence ID" value="QAA93828.1"/>
    <property type="molecule type" value="Genomic_DNA"/>
</dbReference>
<dbReference type="InterPro" id="IPR041504">
    <property type="entry name" value="AidB_N"/>
</dbReference>
<name>A0A410GC22_9BURK</name>
<gene>
    <name evidence="7" type="ORF">CKA81_08235</name>
</gene>
<dbReference type="InterPro" id="IPR052904">
    <property type="entry name" value="Acyl-CoA_dehydrogenase-like"/>
</dbReference>
<dbReference type="Gene3D" id="1.20.140.10">
    <property type="entry name" value="Butyryl-CoA Dehydrogenase, subunit A, domain 3"/>
    <property type="match status" value="1"/>
</dbReference>
<evidence type="ECO:0000259" key="4">
    <source>
        <dbReference type="Pfam" id="PF00441"/>
    </source>
</evidence>
<dbReference type="InterPro" id="IPR006091">
    <property type="entry name" value="Acyl-CoA_Oxase/DH_mid-dom"/>
</dbReference>
<dbReference type="InterPro" id="IPR036250">
    <property type="entry name" value="AcylCo_DH-like_C"/>
</dbReference>
<dbReference type="Pfam" id="PF02770">
    <property type="entry name" value="Acyl-CoA_dh_M"/>
    <property type="match status" value="1"/>
</dbReference>
<dbReference type="KEGG" id="pus:CKA81_08235"/>
<keyword evidence="3" id="KW-0274">FAD</keyword>
<feature type="domain" description="Adaptive response protein AidB N-terminal" evidence="6">
    <location>
        <begin position="10"/>
        <end position="164"/>
    </location>
</feature>
<evidence type="ECO:0000256" key="1">
    <source>
        <dbReference type="ARBA" id="ARBA00009347"/>
    </source>
</evidence>
<dbReference type="InterPro" id="IPR009100">
    <property type="entry name" value="AcylCoA_DH/oxidase_NM_dom_sf"/>
</dbReference>
<evidence type="ECO:0000259" key="6">
    <source>
        <dbReference type="Pfam" id="PF18158"/>
    </source>
</evidence>
<comment type="similarity">
    <text evidence="1">Belongs to the acyl-CoA dehydrogenase family.</text>
</comment>
<feature type="domain" description="Acyl-CoA dehydrogenase/oxidase C-terminal" evidence="4">
    <location>
        <begin position="286"/>
        <end position="440"/>
    </location>
</feature>
<feature type="domain" description="Acyl-CoA oxidase/dehydrogenase middle" evidence="5">
    <location>
        <begin position="179"/>
        <end position="276"/>
    </location>
</feature>